<dbReference type="Proteomes" id="UP000297225">
    <property type="component" value="Unassembled WGS sequence"/>
</dbReference>
<dbReference type="GeneID" id="66797360"/>
<proteinExistence type="predicted"/>
<dbReference type="PROSITE" id="PS51257">
    <property type="entry name" value="PROKAR_LIPOPROTEIN"/>
    <property type="match status" value="1"/>
</dbReference>
<feature type="region of interest" description="Disordered" evidence="1">
    <location>
        <begin position="207"/>
        <end position="228"/>
    </location>
</feature>
<gene>
    <name evidence="2" type="ORF">E4P47_00835</name>
</gene>
<accession>A0A4Y8WRJ6</accession>
<evidence type="ECO:0000313" key="3">
    <source>
        <dbReference type="Proteomes" id="UP000297225"/>
    </source>
</evidence>
<reference evidence="2 3" key="1">
    <citation type="submission" date="2019-03" db="EMBL/GenBank/DDBJ databases">
        <title>Porphyromonas levii Isolated from the Uterus of Dairy Cows.</title>
        <authorList>
            <person name="Francis A.M."/>
        </authorList>
    </citation>
    <scope>NUCLEOTIDE SEQUENCE [LARGE SCALE GENOMIC DNA]</scope>
    <source>
        <strain evidence="2 3">AF5678</strain>
    </source>
</reference>
<name>A0A4Y8WRJ6_9PORP</name>
<organism evidence="2 3">
    <name type="scientific">Porphyromonas levii</name>
    <dbReference type="NCBI Taxonomy" id="28114"/>
    <lineage>
        <taxon>Bacteria</taxon>
        <taxon>Pseudomonadati</taxon>
        <taxon>Bacteroidota</taxon>
        <taxon>Bacteroidia</taxon>
        <taxon>Bacteroidales</taxon>
        <taxon>Porphyromonadaceae</taxon>
        <taxon>Porphyromonas</taxon>
    </lineage>
</organism>
<evidence type="ECO:0000313" key="2">
    <source>
        <dbReference type="EMBL" id="TFH97170.1"/>
    </source>
</evidence>
<dbReference type="RefSeq" id="WP_134848986.1">
    <property type="nucleotide sequence ID" value="NZ_CP197400.1"/>
</dbReference>
<protein>
    <recommendedName>
        <fullName evidence="4">Lipoprotein</fullName>
    </recommendedName>
</protein>
<dbReference type="AlphaFoldDB" id="A0A4Y8WRJ6"/>
<feature type="compositionally biased region" description="Basic and acidic residues" evidence="1">
    <location>
        <begin position="213"/>
        <end position="222"/>
    </location>
</feature>
<comment type="caution">
    <text evidence="2">The sequence shown here is derived from an EMBL/GenBank/DDBJ whole genome shotgun (WGS) entry which is preliminary data.</text>
</comment>
<keyword evidence="3" id="KW-1185">Reference proteome</keyword>
<dbReference type="EMBL" id="SPNC01000006">
    <property type="protein sequence ID" value="TFH97170.1"/>
    <property type="molecule type" value="Genomic_DNA"/>
</dbReference>
<sequence length="457" mass="52704">MKRNISTHVFTLSTLLLLLTSCGEFVFGRIEVAPEDDPRIQHKIPRTKMDLYQGKKNETPNLSNPDPNGAFANWGSCYLMFKEGHDHGDGMMHGNYVYEKGPWPQEEFLEVFNRPSGQHPEIVLDSKSINTYLENERKLEAPKHIRLIGGAKRRWALLLNFFDKEGNLMNDSILKYSNKYQIFYCISDLDSEGKPYDVMDVRWQGKGQLTPTEEPKHPRGEEPIPSPYFKDKKSLEERQKHTPEVFQYTYRDTWRKDDMANGVNAFYNIKLLPPLTKEEAENVDQCDIDCVGLKGHFSFDWGWDDGIEAKDWVEQKRIKGGDRSFFQPYTRKTHLLPKFYLAVRVMKRKDGNKLLVKAPENRNYYKARGAEAMMCSPHTGPIDSSGWEEIIRFNIPVCLIADAFDSNPVSPHQYEPFYVSIAKEIRVTPEEAYELSRNRVVVGNDGSGGQGYGSFFL</sequence>
<dbReference type="OrthoDB" id="1010168at2"/>
<dbReference type="STRING" id="1122973.GCA_000379925_01320"/>
<evidence type="ECO:0008006" key="4">
    <source>
        <dbReference type="Google" id="ProtNLM"/>
    </source>
</evidence>
<evidence type="ECO:0000256" key="1">
    <source>
        <dbReference type="SAM" id="MobiDB-lite"/>
    </source>
</evidence>